<organism evidence="3 4">
    <name type="scientific">Ignelater luminosus</name>
    <name type="common">Cucubano</name>
    <name type="synonym">Pyrophorus luminosus</name>
    <dbReference type="NCBI Taxonomy" id="2038154"/>
    <lineage>
        <taxon>Eukaryota</taxon>
        <taxon>Metazoa</taxon>
        <taxon>Ecdysozoa</taxon>
        <taxon>Arthropoda</taxon>
        <taxon>Hexapoda</taxon>
        <taxon>Insecta</taxon>
        <taxon>Pterygota</taxon>
        <taxon>Neoptera</taxon>
        <taxon>Endopterygota</taxon>
        <taxon>Coleoptera</taxon>
        <taxon>Polyphaga</taxon>
        <taxon>Elateriformia</taxon>
        <taxon>Elateroidea</taxon>
        <taxon>Elateridae</taxon>
        <taxon>Agrypninae</taxon>
        <taxon>Pyrophorini</taxon>
        <taxon>Ignelater</taxon>
    </lineage>
</organism>
<feature type="repeat" description="ANK" evidence="1">
    <location>
        <begin position="85"/>
        <end position="118"/>
    </location>
</feature>
<reference evidence="3" key="1">
    <citation type="submission" date="2019-08" db="EMBL/GenBank/DDBJ databases">
        <title>The genome of the North American firefly Photinus pyralis.</title>
        <authorList>
            <consortium name="Photinus pyralis genome working group"/>
            <person name="Fallon T.R."/>
            <person name="Sander Lower S.E."/>
            <person name="Weng J.-K."/>
        </authorList>
    </citation>
    <scope>NUCLEOTIDE SEQUENCE</scope>
    <source>
        <strain evidence="3">TRF0915ILg1</strain>
        <tissue evidence="3">Whole body</tissue>
    </source>
</reference>
<evidence type="ECO:0000256" key="1">
    <source>
        <dbReference type="PROSITE-ProRule" id="PRU00023"/>
    </source>
</evidence>
<accession>A0A8K0CQN5</accession>
<keyword evidence="4" id="KW-1185">Reference proteome</keyword>
<name>A0A8K0CQN5_IGNLU</name>
<feature type="region of interest" description="Disordered" evidence="2">
    <location>
        <begin position="34"/>
        <end position="54"/>
    </location>
</feature>
<evidence type="ECO:0008006" key="5">
    <source>
        <dbReference type="Google" id="ProtNLM"/>
    </source>
</evidence>
<gene>
    <name evidence="3" type="ORF">ILUMI_17640</name>
</gene>
<dbReference type="SUPFAM" id="SSF48403">
    <property type="entry name" value="Ankyrin repeat"/>
    <property type="match status" value="1"/>
</dbReference>
<evidence type="ECO:0000313" key="4">
    <source>
        <dbReference type="Proteomes" id="UP000801492"/>
    </source>
</evidence>
<dbReference type="Gene3D" id="1.25.40.20">
    <property type="entry name" value="Ankyrin repeat-containing domain"/>
    <property type="match status" value="1"/>
</dbReference>
<dbReference type="PROSITE" id="PS50088">
    <property type="entry name" value="ANK_REPEAT"/>
    <property type="match status" value="1"/>
</dbReference>
<dbReference type="Proteomes" id="UP000801492">
    <property type="component" value="Unassembled WGS sequence"/>
</dbReference>
<dbReference type="OrthoDB" id="10586450at2759"/>
<dbReference type="InterPro" id="IPR002110">
    <property type="entry name" value="Ankyrin_rpt"/>
</dbReference>
<evidence type="ECO:0000313" key="3">
    <source>
        <dbReference type="EMBL" id="KAF2888532.1"/>
    </source>
</evidence>
<keyword evidence="1" id="KW-0040">ANK repeat</keyword>
<dbReference type="InterPro" id="IPR036770">
    <property type="entry name" value="Ankyrin_rpt-contain_sf"/>
</dbReference>
<proteinExistence type="predicted"/>
<dbReference type="EMBL" id="VTPC01076306">
    <property type="protein sequence ID" value="KAF2888532.1"/>
    <property type="molecule type" value="Genomic_DNA"/>
</dbReference>
<protein>
    <recommendedName>
        <fullName evidence="5">SOCS box domain-containing protein</fullName>
    </recommendedName>
</protein>
<comment type="caution">
    <text evidence="3">The sequence shown here is derived from an EMBL/GenBank/DDBJ whole genome shotgun (WGS) entry which is preliminary data.</text>
</comment>
<dbReference type="AlphaFoldDB" id="A0A8K0CQN5"/>
<evidence type="ECO:0000256" key="2">
    <source>
        <dbReference type="SAM" id="MobiDB-lite"/>
    </source>
</evidence>
<sequence>MAKISTAVIPAQLNMENTTKGLVLAEDILRPYPKGQARKDSNRGRPKGSCTTATDTPEKMLIEDFKEFSDCLQMSNVGVDGRNENGETPLLACLKRGRSHAFIKCLVLEGASITIPDEEDITPLGFIMANNCWDTLQLVLEHCKDTQFMYEPKLNYTLRGALKYGKCQFKILTVNSGLVSENVFACIATSDPSYSCNTAIKELHVFLNLLEADKHLNKSRFNCICTTLIKQSIVLNSATAFKAIWKKDQLHLKLASEQRKFLYKFIVDCNFTNAEFIECLRLILVSRHAIRFLRTPYNSSIYLELFWCFNARNIDKRDRALIISRIVKLAKVTIEEVIVANRLFGFNEEVVILLRYLNLKGPADSNYSRVLDFIMKLEANPKLWIENLNKLELVAAASYRKLLYGVPEDILANNEVIEMKKRVLNEVPTLSVLSAHAFQMCLKNYHSVKDVNEFNTIVGSLPLPRTIKDSLCHGPPIYYG</sequence>